<keyword evidence="3" id="KW-1185">Reference proteome</keyword>
<evidence type="ECO:0000256" key="1">
    <source>
        <dbReference type="SAM" id="Phobius"/>
    </source>
</evidence>
<protein>
    <submittedName>
        <fullName evidence="2">Heme/copper-type cytochrome/quinol oxidase subunit 2</fullName>
    </submittedName>
</protein>
<keyword evidence="1" id="KW-1133">Transmembrane helix</keyword>
<feature type="transmembrane region" description="Helical" evidence="1">
    <location>
        <begin position="42"/>
        <end position="61"/>
    </location>
</feature>
<keyword evidence="1" id="KW-0472">Membrane</keyword>
<dbReference type="Proteomes" id="UP000537141">
    <property type="component" value="Unassembled WGS sequence"/>
</dbReference>
<evidence type="ECO:0000313" key="3">
    <source>
        <dbReference type="Proteomes" id="UP000537141"/>
    </source>
</evidence>
<gene>
    <name evidence="2" type="ORF">HNQ55_000156</name>
</gene>
<evidence type="ECO:0000313" key="2">
    <source>
        <dbReference type="EMBL" id="MBB6541682.1"/>
    </source>
</evidence>
<reference evidence="2 3" key="1">
    <citation type="submission" date="2020-08" db="EMBL/GenBank/DDBJ databases">
        <title>Genomic Encyclopedia of Type Strains, Phase IV (KMG-IV): sequencing the most valuable type-strain genomes for metagenomic binning, comparative biology and taxonomic classification.</title>
        <authorList>
            <person name="Goeker M."/>
        </authorList>
    </citation>
    <scope>NUCLEOTIDE SEQUENCE [LARGE SCALE GENOMIC DNA]</scope>
    <source>
        <strain evidence="2 3">DSM 26287</strain>
    </source>
</reference>
<accession>A0A7X0TS18</accession>
<keyword evidence="1" id="KW-0812">Transmembrane</keyword>
<proteinExistence type="predicted"/>
<sequence length="92" mass="10439">MHLSVIIFAMMVAVFSSLLLCKVRYKNRAMTLKQAYIKHEMLFELTVIFGTFAGILIDLLIGDSLAVKLVADTLIIPLLAFVFMRPFLNMNE</sequence>
<feature type="transmembrane region" description="Helical" evidence="1">
    <location>
        <begin position="6"/>
        <end position="21"/>
    </location>
</feature>
<feature type="transmembrane region" description="Helical" evidence="1">
    <location>
        <begin position="67"/>
        <end position="88"/>
    </location>
</feature>
<dbReference type="EMBL" id="JACHHU010000001">
    <property type="protein sequence ID" value="MBB6541682.1"/>
    <property type="molecule type" value="Genomic_DNA"/>
</dbReference>
<dbReference type="RefSeq" id="WP_184421165.1">
    <property type="nucleotide sequence ID" value="NZ_AP027362.1"/>
</dbReference>
<organism evidence="2 3">
    <name type="scientific">Thalassotalea piscium</name>
    <dbReference type="NCBI Taxonomy" id="1230533"/>
    <lineage>
        <taxon>Bacteria</taxon>
        <taxon>Pseudomonadati</taxon>
        <taxon>Pseudomonadota</taxon>
        <taxon>Gammaproteobacteria</taxon>
        <taxon>Alteromonadales</taxon>
        <taxon>Colwelliaceae</taxon>
        <taxon>Thalassotalea</taxon>
    </lineage>
</organism>
<dbReference type="AlphaFoldDB" id="A0A7X0TS18"/>
<name>A0A7X0TS18_9GAMM</name>
<comment type="caution">
    <text evidence="2">The sequence shown here is derived from an EMBL/GenBank/DDBJ whole genome shotgun (WGS) entry which is preliminary data.</text>
</comment>